<evidence type="ECO:0000313" key="8">
    <source>
        <dbReference type="Proteomes" id="UP001254165"/>
    </source>
</evidence>
<protein>
    <submittedName>
        <fullName evidence="7">Cytochrome D1 domain-containing protein</fullName>
    </submittedName>
</protein>
<dbReference type="PANTHER" id="PTHR47197:SF3">
    <property type="entry name" value="DIHYDRO-HEME D1 DEHYDROGENASE"/>
    <property type="match status" value="1"/>
</dbReference>
<keyword evidence="5" id="KW-0732">Signal</keyword>
<reference evidence="7 8" key="1">
    <citation type="submission" date="2023-07" db="EMBL/GenBank/DDBJ databases">
        <title>Novel species of Thermanaerothrix with wide hydrolytic capabilities.</title>
        <authorList>
            <person name="Zayulina K.S."/>
            <person name="Podosokorskaya O.A."/>
            <person name="Elcheninov A.G."/>
        </authorList>
    </citation>
    <scope>NUCLEOTIDE SEQUENCE [LARGE SCALE GENOMIC DNA]</scope>
    <source>
        <strain evidence="7 8">4228-RoL</strain>
    </source>
</reference>
<dbReference type="SUPFAM" id="SSF46626">
    <property type="entry name" value="Cytochrome c"/>
    <property type="match status" value="2"/>
</dbReference>
<feature type="domain" description="Cytochrome c" evidence="6">
    <location>
        <begin position="45"/>
        <end position="155"/>
    </location>
</feature>
<sequence length="686" mass="75418">MKRKGFLWMAMMLVAVGLAACGGKPSTPSLPTSSVEIASPTTEEAFANLALEGFKKGGCGACHVIPGVPGAEGTLGPDLSQIAEVAEKRLKSGEYQGRAHNVVDYLREAIVDPDAYVPSDCNGAPCQKGLMPANLSTLLTPAEIEAIVQYLYHRPEETVHATPIETTPVSISASLLSDEEFSWAKQVYFERCAGCHGTLRKGATGPALTPDVTQPKGTLALATIIFNGTPRGMPDWGKQGFFTPEQTEIMAKFLQMEPPSPPEMSLDQMKQTWKVMVPPDQRPSQPQTGRDWQNYFVVTLRDAGQVAVIDGDTYEVVTKIDTGYAVHISRMSATGRYVYVIGRDGRLSVIDLWSEIPQKVAEVQTCYDARSVEVSKYKGELGDFTDRYAIVGCYWPPHFVILDGQTLEPFKIVSTRGYTVDTEEFHPEPRVASIVASHFKPEWIVNVKEIGQIWLVNYSDPRNPTIKMIEAARYLHDGGWDATKRYFLVAANQSNKVAVVDALEGKLVALVDTPAVPHPGRGANWVDPQFGPVWSTGHLGDAAITSIGTDPLGHPDYAWKAVREITLPGAGSLFIKTHPTSPWIWVDMTLNSDPQLARTICVVAKADPSKPYKCWEVANYGRATHFEYNRQGSEVWVSVWGTADKPGQTGEIVIYDDRTLQEKARIPNLITPTGKFNVFNTVNDIY</sequence>
<feature type="domain" description="Cytochrome c" evidence="6">
    <location>
        <begin position="179"/>
        <end position="258"/>
    </location>
</feature>
<organism evidence="7 8">
    <name type="scientific">Thermanaerothrix solaris</name>
    <dbReference type="NCBI Taxonomy" id="3058434"/>
    <lineage>
        <taxon>Bacteria</taxon>
        <taxon>Bacillati</taxon>
        <taxon>Chloroflexota</taxon>
        <taxon>Anaerolineae</taxon>
        <taxon>Anaerolineales</taxon>
        <taxon>Anaerolineaceae</taxon>
        <taxon>Thermanaerothrix</taxon>
    </lineage>
</organism>
<dbReference type="InterPro" id="IPR011048">
    <property type="entry name" value="Haem_d1_sf"/>
</dbReference>
<dbReference type="InterPro" id="IPR003143">
    <property type="entry name" value="Cyt_cd1_C_sf"/>
</dbReference>
<dbReference type="Proteomes" id="UP001254165">
    <property type="component" value="Unassembled WGS sequence"/>
</dbReference>
<dbReference type="Gene3D" id="2.140.10.20">
    <property type="entry name" value="C-terminal (heme d1) domain of cytochrome cd1-nitrite reductase"/>
    <property type="match status" value="1"/>
</dbReference>
<dbReference type="Pfam" id="PF02239">
    <property type="entry name" value="Cytochrom_D1"/>
    <property type="match status" value="1"/>
</dbReference>
<dbReference type="InterPro" id="IPR051200">
    <property type="entry name" value="Host-pathogen_enzymatic-act"/>
</dbReference>
<dbReference type="PROSITE" id="PS51007">
    <property type="entry name" value="CYTC"/>
    <property type="match status" value="2"/>
</dbReference>
<dbReference type="CDD" id="cd20779">
    <property type="entry name" value="8prop_hemeD1_NirS"/>
    <property type="match status" value="1"/>
</dbReference>
<evidence type="ECO:0000313" key="7">
    <source>
        <dbReference type="EMBL" id="MDT8897118.1"/>
    </source>
</evidence>
<evidence type="ECO:0000256" key="1">
    <source>
        <dbReference type="ARBA" id="ARBA00022617"/>
    </source>
</evidence>
<dbReference type="InterPro" id="IPR009056">
    <property type="entry name" value="Cyt_c-like_dom"/>
</dbReference>
<keyword evidence="1 4" id="KW-0349">Heme</keyword>
<keyword evidence="8" id="KW-1185">Reference proteome</keyword>
<accession>A0ABU3NJT8</accession>
<evidence type="ECO:0000259" key="6">
    <source>
        <dbReference type="PROSITE" id="PS51007"/>
    </source>
</evidence>
<comment type="caution">
    <text evidence="7">The sequence shown here is derived from an EMBL/GenBank/DDBJ whole genome shotgun (WGS) entry which is preliminary data.</text>
</comment>
<dbReference type="InterPro" id="IPR036909">
    <property type="entry name" value="Cyt_c-like_dom_sf"/>
</dbReference>
<keyword evidence="2 4" id="KW-0479">Metal-binding</keyword>
<evidence type="ECO:0000256" key="5">
    <source>
        <dbReference type="SAM" id="SignalP"/>
    </source>
</evidence>
<dbReference type="SUPFAM" id="SSF51004">
    <property type="entry name" value="C-terminal (heme d1) domain of cytochrome cd1-nitrite reductase"/>
    <property type="match status" value="1"/>
</dbReference>
<name>A0ABU3NJT8_9CHLR</name>
<dbReference type="PANTHER" id="PTHR47197">
    <property type="entry name" value="PROTEIN NIRF"/>
    <property type="match status" value="1"/>
</dbReference>
<dbReference type="EMBL" id="JAUHMF010000001">
    <property type="protein sequence ID" value="MDT8897118.1"/>
    <property type="molecule type" value="Genomic_DNA"/>
</dbReference>
<dbReference type="Gene3D" id="1.10.760.10">
    <property type="entry name" value="Cytochrome c-like domain"/>
    <property type="match status" value="2"/>
</dbReference>
<feature type="chain" id="PRO_5045292267" evidence="5">
    <location>
        <begin position="20"/>
        <end position="686"/>
    </location>
</feature>
<keyword evidence="3 4" id="KW-0408">Iron</keyword>
<evidence type="ECO:0000256" key="2">
    <source>
        <dbReference type="ARBA" id="ARBA00022723"/>
    </source>
</evidence>
<proteinExistence type="predicted"/>
<feature type="signal peptide" evidence="5">
    <location>
        <begin position="1"/>
        <end position="19"/>
    </location>
</feature>
<dbReference type="RefSeq" id="WP_315623768.1">
    <property type="nucleotide sequence ID" value="NZ_JAUHMF010000001.1"/>
</dbReference>
<evidence type="ECO:0000256" key="4">
    <source>
        <dbReference type="PROSITE-ProRule" id="PRU00433"/>
    </source>
</evidence>
<gene>
    <name evidence="7" type="ORF">QYE77_02485</name>
</gene>
<evidence type="ECO:0000256" key="3">
    <source>
        <dbReference type="ARBA" id="ARBA00023004"/>
    </source>
</evidence>
<dbReference type="PROSITE" id="PS51257">
    <property type="entry name" value="PROKAR_LIPOPROTEIN"/>
    <property type="match status" value="1"/>
</dbReference>
<dbReference type="Pfam" id="PF13442">
    <property type="entry name" value="Cytochrome_CBB3"/>
    <property type="match status" value="1"/>
</dbReference>